<reference evidence="2 3" key="1">
    <citation type="submission" date="2019-08" db="EMBL/GenBank/DDBJ databases">
        <authorList>
            <person name="Peeters C."/>
        </authorList>
    </citation>
    <scope>NUCLEOTIDE SEQUENCE [LARGE SCALE GENOMIC DNA]</scope>
    <source>
        <strain evidence="2 3">LMG 30175</strain>
    </source>
</reference>
<dbReference type="PANTHER" id="PTHR30543:SF21">
    <property type="entry name" value="NAD(P)H-DEPENDENT FMN REDUCTASE LOT6"/>
    <property type="match status" value="1"/>
</dbReference>
<dbReference type="GO" id="GO:0010181">
    <property type="term" value="F:FMN binding"/>
    <property type="evidence" value="ECO:0007669"/>
    <property type="project" value="TreeGrafter"/>
</dbReference>
<dbReference type="EMBL" id="CABPRZ010000035">
    <property type="protein sequence ID" value="VVE58065.1"/>
    <property type="molecule type" value="Genomic_DNA"/>
</dbReference>
<dbReference type="OrthoDB" id="9812295at2"/>
<dbReference type="PANTHER" id="PTHR30543">
    <property type="entry name" value="CHROMATE REDUCTASE"/>
    <property type="match status" value="1"/>
</dbReference>
<feature type="domain" description="NADPH-dependent FMN reductase-like" evidence="1">
    <location>
        <begin position="6"/>
        <end position="148"/>
    </location>
</feature>
<dbReference type="Proteomes" id="UP000414233">
    <property type="component" value="Unassembled WGS sequence"/>
</dbReference>
<dbReference type="Gene3D" id="3.40.50.360">
    <property type="match status" value="1"/>
</dbReference>
<accession>A0A5E4ZCB6</accession>
<evidence type="ECO:0000259" key="1">
    <source>
        <dbReference type="Pfam" id="PF03358"/>
    </source>
</evidence>
<dbReference type="InterPro" id="IPR050712">
    <property type="entry name" value="NAD(P)H-dep_reductase"/>
</dbReference>
<sequence>MSKPYQVAVLVGSLRKKSFNRMLANALAQLAPPTLALEIVEIGELPFYNDDLEANAPAAWLAVRRYVAEADAVLFVTPEYNRSVPAVLKNAVDVLSRPFGANALRGKPAAVVTTSPGAMGGFGASYHLRQSLVCLGVNVMAVPEVYLGGVAALFGDQGLLTNSDTAKFLQQFTAAFLQWVETFSKR</sequence>
<dbReference type="RefSeq" id="WP_150699910.1">
    <property type="nucleotide sequence ID" value="NZ_CABPRZ010000035.1"/>
</dbReference>
<name>A0A5E4ZCB6_9BURK</name>
<evidence type="ECO:0000313" key="3">
    <source>
        <dbReference type="Proteomes" id="UP000414233"/>
    </source>
</evidence>
<dbReference type="SUPFAM" id="SSF52218">
    <property type="entry name" value="Flavoproteins"/>
    <property type="match status" value="1"/>
</dbReference>
<evidence type="ECO:0000313" key="2">
    <source>
        <dbReference type="EMBL" id="VVE58065.1"/>
    </source>
</evidence>
<dbReference type="AlphaFoldDB" id="A0A5E4ZCB6"/>
<proteinExistence type="predicted"/>
<dbReference type="Pfam" id="PF03358">
    <property type="entry name" value="FMN_red"/>
    <property type="match status" value="1"/>
</dbReference>
<dbReference type="InterPro" id="IPR005025">
    <property type="entry name" value="FMN_Rdtase-like_dom"/>
</dbReference>
<protein>
    <submittedName>
        <fullName evidence="2">NADPH-dependent FMN reductase</fullName>
    </submittedName>
</protein>
<organism evidence="2 3">
    <name type="scientific">Pandoraea terrae</name>
    <dbReference type="NCBI Taxonomy" id="1537710"/>
    <lineage>
        <taxon>Bacteria</taxon>
        <taxon>Pseudomonadati</taxon>
        <taxon>Pseudomonadota</taxon>
        <taxon>Betaproteobacteria</taxon>
        <taxon>Burkholderiales</taxon>
        <taxon>Burkholderiaceae</taxon>
        <taxon>Pandoraea</taxon>
    </lineage>
</organism>
<keyword evidence="3" id="KW-1185">Reference proteome</keyword>
<dbReference type="GO" id="GO:0005829">
    <property type="term" value="C:cytosol"/>
    <property type="evidence" value="ECO:0007669"/>
    <property type="project" value="TreeGrafter"/>
</dbReference>
<dbReference type="GO" id="GO:0016491">
    <property type="term" value="F:oxidoreductase activity"/>
    <property type="evidence" value="ECO:0007669"/>
    <property type="project" value="InterPro"/>
</dbReference>
<gene>
    <name evidence="2" type="ORF">PTE30175_05178</name>
</gene>
<dbReference type="InterPro" id="IPR029039">
    <property type="entry name" value="Flavoprotein-like_sf"/>
</dbReference>